<dbReference type="GO" id="GO:0006508">
    <property type="term" value="P:proteolysis"/>
    <property type="evidence" value="ECO:0007669"/>
    <property type="project" value="InterPro"/>
</dbReference>
<feature type="domain" description="Peptidase S24/S26A/S26B/S26C" evidence="15">
    <location>
        <begin position="152"/>
        <end position="264"/>
    </location>
</feature>
<dbReference type="GO" id="GO:0009432">
    <property type="term" value="P:SOS response"/>
    <property type="evidence" value="ECO:0007669"/>
    <property type="project" value="UniProtKB-UniRule"/>
</dbReference>
<evidence type="ECO:0000256" key="11">
    <source>
        <dbReference type="ARBA" id="ARBA00023236"/>
    </source>
</evidence>
<keyword evidence="4 12" id="KW-0227">DNA damage</keyword>
<dbReference type="SUPFAM" id="SSF46785">
    <property type="entry name" value="Winged helix' DNA-binding domain"/>
    <property type="match status" value="1"/>
</dbReference>
<dbReference type="Gene3D" id="1.10.10.10">
    <property type="entry name" value="Winged helix-like DNA-binding domain superfamily/Winged helix DNA-binding domain"/>
    <property type="match status" value="1"/>
</dbReference>
<evidence type="ECO:0000256" key="5">
    <source>
        <dbReference type="ARBA" id="ARBA00022801"/>
    </source>
</evidence>
<evidence type="ECO:0000256" key="3">
    <source>
        <dbReference type="ARBA" id="ARBA00022705"/>
    </source>
</evidence>
<dbReference type="GO" id="GO:0006260">
    <property type="term" value="P:DNA replication"/>
    <property type="evidence" value="ECO:0007669"/>
    <property type="project" value="UniProtKB-UniRule"/>
</dbReference>
<dbReference type="NCBIfam" id="TIGR00498">
    <property type="entry name" value="lexA"/>
    <property type="match status" value="1"/>
</dbReference>
<dbReference type="PRINTS" id="PR00726">
    <property type="entry name" value="LEXASERPTASE"/>
</dbReference>
<dbReference type="GO" id="GO:0045892">
    <property type="term" value="P:negative regulation of DNA-templated transcription"/>
    <property type="evidence" value="ECO:0007669"/>
    <property type="project" value="UniProtKB-UniRule"/>
</dbReference>
<evidence type="ECO:0000256" key="12">
    <source>
        <dbReference type="HAMAP-Rule" id="MF_00015"/>
    </source>
</evidence>
<feature type="active site" description="For autocatalytic cleavage activity" evidence="12">
    <location>
        <position position="231"/>
    </location>
</feature>
<dbReference type="InterPro" id="IPR050077">
    <property type="entry name" value="LexA_repressor"/>
</dbReference>
<accession>A0AAE3YJ55</accession>
<dbReference type="InterPro" id="IPR039418">
    <property type="entry name" value="LexA-like"/>
</dbReference>
<organism evidence="17 18">
    <name type="scientific">Falsarthrobacter nasiphocae</name>
    <dbReference type="NCBI Taxonomy" id="189863"/>
    <lineage>
        <taxon>Bacteria</taxon>
        <taxon>Bacillati</taxon>
        <taxon>Actinomycetota</taxon>
        <taxon>Actinomycetes</taxon>
        <taxon>Micrococcales</taxon>
        <taxon>Micrococcaceae</taxon>
        <taxon>Falsarthrobacter</taxon>
    </lineage>
</organism>
<evidence type="ECO:0000259" key="16">
    <source>
        <dbReference type="Pfam" id="PF01726"/>
    </source>
</evidence>
<keyword evidence="11 12" id="KW-0742">SOS response</keyword>
<dbReference type="Gene3D" id="2.10.109.10">
    <property type="entry name" value="Umud Fragment, subunit A"/>
    <property type="match status" value="1"/>
</dbReference>
<dbReference type="PANTHER" id="PTHR33516">
    <property type="entry name" value="LEXA REPRESSOR"/>
    <property type="match status" value="1"/>
</dbReference>
<dbReference type="InterPro" id="IPR015927">
    <property type="entry name" value="Peptidase_S24_S26A/B/C"/>
</dbReference>
<keyword evidence="2 12" id="KW-0678">Repressor</keyword>
<comment type="caution">
    <text evidence="17">The sequence shown here is derived from an EMBL/GenBank/DDBJ whole genome shotgun (WGS) entry which is preliminary data.</text>
</comment>
<dbReference type="GO" id="GO:0006281">
    <property type="term" value="P:DNA repair"/>
    <property type="evidence" value="ECO:0007669"/>
    <property type="project" value="UniProtKB-UniRule"/>
</dbReference>
<dbReference type="HAMAP" id="MF_00015">
    <property type="entry name" value="LexA"/>
    <property type="match status" value="1"/>
</dbReference>
<dbReference type="Pfam" id="PF00717">
    <property type="entry name" value="Peptidase_S24"/>
    <property type="match status" value="1"/>
</dbReference>
<dbReference type="CDD" id="cd06529">
    <property type="entry name" value="S24_LexA-like"/>
    <property type="match status" value="1"/>
</dbReference>
<dbReference type="InterPro" id="IPR006197">
    <property type="entry name" value="Peptidase_S24_LexA"/>
</dbReference>
<keyword evidence="7 12" id="KW-0805">Transcription regulation</keyword>
<evidence type="ECO:0000313" key="18">
    <source>
        <dbReference type="Proteomes" id="UP001247307"/>
    </source>
</evidence>
<evidence type="ECO:0000259" key="15">
    <source>
        <dbReference type="Pfam" id="PF00717"/>
    </source>
</evidence>
<dbReference type="SUPFAM" id="SSF51306">
    <property type="entry name" value="LexA/Signal peptidase"/>
    <property type="match status" value="1"/>
</dbReference>
<dbReference type="InterPro" id="IPR006199">
    <property type="entry name" value="LexA_DNA-bd_dom"/>
</dbReference>
<evidence type="ECO:0000256" key="10">
    <source>
        <dbReference type="ARBA" id="ARBA00023204"/>
    </source>
</evidence>
<dbReference type="InterPro" id="IPR036388">
    <property type="entry name" value="WH-like_DNA-bd_sf"/>
</dbReference>
<keyword evidence="6 12" id="KW-0068">Autocatalytic cleavage</keyword>
<evidence type="ECO:0000256" key="1">
    <source>
        <dbReference type="ARBA" id="ARBA00007484"/>
    </source>
</evidence>
<comment type="function">
    <text evidence="12">Represses a number of genes involved in the response to DNA damage (SOS response), including recA and lexA. In the presence of single-stranded DNA, RecA interacts with LexA causing an autocatalytic cleavage which disrupts the DNA-binding part of LexA, leading to derepression of the SOS regulon and eventually DNA repair.</text>
</comment>
<dbReference type="InterPro" id="IPR036286">
    <property type="entry name" value="LexA/Signal_pep-like_sf"/>
</dbReference>
<keyword evidence="9 12" id="KW-0804">Transcription</keyword>
<gene>
    <name evidence="12" type="primary">lexA</name>
    <name evidence="17" type="ORF">J2S35_001621</name>
</gene>
<comment type="similarity">
    <text evidence="1 12 13">Belongs to the peptidase S24 family.</text>
</comment>
<evidence type="ECO:0000256" key="8">
    <source>
        <dbReference type="ARBA" id="ARBA00023125"/>
    </source>
</evidence>
<evidence type="ECO:0000313" key="17">
    <source>
        <dbReference type="EMBL" id="MDR6892681.1"/>
    </source>
</evidence>
<evidence type="ECO:0000256" key="14">
    <source>
        <dbReference type="SAM" id="MobiDB-lite"/>
    </source>
</evidence>
<dbReference type="Proteomes" id="UP001247307">
    <property type="component" value="Unassembled WGS sequence"/>
</dbReference>
<reference evidence="17" key="1">
    <citation type="submission" date="2023-07" db="EMBL/GenBank/DDBJ databases">
        <title>Sequencing the genomes of 1000 actinobacteria strains.</title>
        <authorList>
            <person name="Klenk H.-P."/>
        </authorList>
    </citation>
    <scope>NUCLEOTIDE SEQUENCE</scope>
    <source>
        <strain evidence="17">DSM 13988</strain>
    </source>
</reference>
<comment type="subunit">
    <text evidence="12">Homodimer.</text>
</comment>
<evidence type="ECO:0000256" key="4">
    <source>
        <dbReference type="ARBA" id="ARBA00022763"/>
    </source>
</evidence>
<feature type="DNA-binding region" description="H-T-H motif" evidence="12">
    <location>
        <begin position="33"/>
        <end position="53"/>
    </location>
</feature>
<dbReference type="FunFam" id="2.10.109.10:FF:000001">
    <property type="entry name" value="LexA repressor"/>
    <property type="match status" value="1"/>
</dbReference>
<feature type="region of interest" description="Disordered" evidence="14">
    <location>
        <begin position="71"/>
        <end position="121"/>
    </location>
</feature>
<keyword evidence="8 12" id="KW-0238">DNA-binding</keyword>
<name>A0AAE3YJ55_9MICC</name>
<feature type="site" description="Cleavage; by autolysis" evidence="12">
    <location>
        <begin position="159"/>
        <end position="160"/>
    </location>
</feature>
<dbReference type="GO" id="GO:0003677">
    <property type="term" value="F:DNA binding"/>
    <property type="evidence" value="ECO:0007669"/>
    <property type="project" value="UniProtKB-UniRule"/>
</dbReference>
<dbReference type="RefSeq" id="WP_309852084.1">
    <property type="nucleotide sequence ID" value="NZ_BAAAIU010000043.1"/>
</dbReference>
<proteinExistence type="inferred from homology"/>
<dbReference type="PANTHER" id="PTHR33516:SF2">
    <property type="entry name" value="LEXA REPRESSOR-RELATED"/>
    <property type="match status" value="1"/>
</dbReference>
<dbReference type="EC" id="3.4.21.88" evidence="12"/>
<keyword evidence="5 12" id="KW-0378">Hydrolase</keyword>
<evidence type="ECO:0000256" key="13">
    <source>
        <dbReference type="RuleBase" id="RU003991"/>
    </source>
</evidence>
<evidence type="ECO:0000256" key="7">
    <source>
        <dbReference type="ARBA" id="ARBA00023015"/>
    </source>
</evidence>
<feature type="compositionally biased region" description="Polar residues" evidence="14">
    <location>
        <begin position="80"/>
        <end position="93"/>
    </location>
</feature>
<dbReference type="InterPro" id="IPR006200">
    <property type="entry name" value="LexA"/>
</dbReference>
<protein>
    <recommendedName>
        <fullName evidence="12">LexA repressor</fullName>
        <ecNumber evidence="12">3.4.21.88</ecNumber>
    </recommendedName>
</protein>
<feature type="compositionally biased region" description="Low complexity" evidence="14">
    <location>
        <begin position="104"/>
        <end position="121"/>
    </location>
</feature>
<keyword evidence="3 12" id="KW-0235">DNA replication</keyword>
<dbReference type="InterPro" id="IPR036390">
    <property type="entry name" value="WH_DNA-bd_sf"/>
</dbReference>
<evidence type="ECO:0000256" key="2">
    <source>
        <dbReference type="ARBA" id="ARBA00022491"/>
    </source>
</evidence>
<keyword evidence="10 12" id="KW-0234">DNA repair</keyword>
<sequence length="270" mass="28341">MTTGRAPELTPTQRAVMECVEAFHAENGYAPSLRDIGKVTGLTSTSSVNYQLKRLVELGYIRRPENRPRSIEILRPVSGQRATASAPDSSVQDHASAGAPQAGSLAREGSPAAAASSASQEANGASGAADIAGLAPVTPLQAREDSTSVGVPLVGRIAAGGPILAEQDIEDIVTLPRSIVGQGELFMLKVRGDSMVDAAICDGDLIVVRRQNTAMNGDIVAALLNDEATVKTFRQRDGHTWLLPQNSQYEPILGDHAVIMGKVVSVLRAL</sequence>
<evidence type="ECO:0000256" key="6">
    <source>
        <dbReference type="ARBA" id="ARBA00022813"/>
    </source>
</evidence>
<feature type="domain" description="LexA repressor DNA-binding" evidence="16">
    <location>
        <begin position="8"/>
        <end position="69"/>
    </location>
</feature>
<evidence type="ECO:0000256" key="9">
    <source>
        <dbReference type="ARBA" id="ARBA00023163"/>
    </source>
</evidence>
<dbReference type="GO" id="GO:0004252">
    <property type="term" value="F:serine-type endopeptidase activity"/>
    <property type="evidence" value="ECO:0007669"/>
    <property type="project" value="UniProtKB-UniRule"/>
</dbReference>
<keyword evidence="18" id="KW-1185">Reference proteome</keyword>
<dbReference type="EMBL" id="JAVDUI010000001">
    <property type="protein sequence ID" value="MDR6892681.1"/>
    <property type="molecule type" value="Genomic_DNA"/>
</dbReference>
<feature type="active site" description="For autocatalytic cleavage activity" evidence="12">
    <location>
        <position position="194"/>
    </location>
</feature>
<dbReference type="AlphaFoldDB" id="A0AAE3YJ55"/>
<comment type="catalytic activity">
    <reaction evidence="12">
        <text>Hydrolysis of Ala-|-Gly bond in repressor LexA.</text>
        <dbReference type="EC" id="3.4.21.88"/>
    </reaction>
</comment>
<dbReference type="Pfam" id="PF01726">
    <property type="entry name" value="LexA_DNA_bind"/>
    <property type="match status" value="1"/>
</dbReference>